<keyword evidence="4 8" id="KW-0812">Transmembrane</keyword>
<dbReference type="NCBIfam" id="TIGR00546">
    <property type="entry name" value="lnt"/>
    <property type="match status" value="1"/>
</dbReference>
<proteinExistence type="inferred from homology"/>
<reference evidence="10 11" key="1">
    <citation type="submission" date="2019-02" db="EMBL/GenBank/DDBJ databases">
        <title>Arcanobacterium bovis sp. nov., isolated from the milk of a cow with mastitis.</title>
        <authorList>
            <person name="Sammra O."/>
            <person name="Foster G."/>
            <person name="Hassan A."/>
            <person name="Alssahen M."/>
            <person name="Laemmler C."/>
            <person name="Borowiak M."/>
            <person name="Malorny B."/>
            <person name="Abdulmawjood A."/>
        </authorList>
    </citation>
    <scope>NUCLEOTIDE SEQUENCE [LARGE SCALE GENOMIC DNA]</scope>
    <source>
        <strain evidence="10 11">C605018/01/1</strain>
    </source>
</reference>
<dbReference type="EC" id="2.3.1.269" evidence="8"/>
<organism evidence="10 11">
    <name type="scientific">Arcanobacterium bovis</name>
    <dbReference type="NCBI Taxonomy" id="2529275"/>
    <lineage>
        <taxon>Bacteria</taxon>
        <taxon>Bacillati</taxon>
        <taxon>Actinomycetota</taxon>
        <taxon>Actinomycetes</taxon>
        <taxon>Actinomycetales</taxon>
        <taxon>Actinomycetaceae</taxon>
        <taxon>Arcanobacterium</taxon>
    </lineage>
</organism>
<feature type="transmembrane region" description="Helical" evidence="8">
    <location>
        <begin position="55"/>
        <end position="75"/>
    </location>
</feature>
<feature type="transmembrane region" description="Helical" evidence="8">
    <location>
        <begin position="194"/>
        <end position="215"/>
    </location>
</feature>
<evidence type="ECO:0000256" key="6">
    <source>
        <dbReference type="ARBA" id="ARBA00023136"/>
    </source>
</evidence>
<dbReference type="PROSITE" id="PS50263">
    <property type="entry name" value="CN_HYDROLASE"/>
    <property type="match status" value="1"/>
</dbReference>
<feature type="transmembrane region" description="Helical" evidence="8">
    <location>
        <begin position="7"/>
        <end position="24"/>
    </location>
</feature>
<dbReference type="SUPFAM" id="SSF56317">
    <property type="entry name" value="Carbon-nitrogen hydrolase"/>
    <property type="match status" value="1"/>
</dbReference>
<dbReference type="CDD" id="cd07571">
    <property type="entry name" value="ALP_N-acyl_transferase"/>
    <property type="match status" value="1"/>
</dbReference>
<dbReference type="InterPro" id="IPR003010">
    <property type="entry name" value="C-N_Hydrolase"/>
</dbReference>
<sequence length="528" mass="56924">MSFPRVLNWMPATLLSICAGVALYCAAPPLNWWPLAFLGVACLWLVSSGGLFTRFCLGTLAGFVYFYLLCDWAALAARTELARLALALSQGVFFGVLLIAWTYSHRGYKDFLARKPLAGIFLVATTDSVLWVLVEQCRGMVPFGGMPWGSLGYSLVDSPLVNLSPWGSIQLVDFVAVFCAVLAANVICALRARAVFSAITALTVPLVVLILPSFIGNAVPGSASVRIGVVQGNVPDESKLGPGESRALIVTQHHAQATRKILSQRPDIILWPESASDRDIRQDPEAKNIVDTLMKDSGGVPIMLGTQKYVGDTRTNDYVAINGDGVVGTYSKQHPVPFGEYLPFRTTIERIVPEAKKISVDMVPGNSAAQLKVRAGKTDIVAAVPICFEVAYSRIVAQGALGANLLVVPTNNASFGRSGEPLQQLAMTRFRAIEHGKSAIQVSTSGTSAVISARGVVRYQTDLFEQSATVIDVPLISTQTVATRTAELLEYLCFALGVLCLLMPTYLLLRQAKLSRSTQSQPKSKRKS</sequence>
<dbReference type="InterPro" id="IPR036526">
    <property type="entry name" value="C-N_Hydrolase_sf"/>
</dbReference>
<keyword evidence="2 8" id="KW-1003">Cell membrane</keyword>
<evidence type="ECO:0000256" key="3">
    <source>
        <dbReference type="ARBA" id="ARBA00022679"/>
    </source>
</evidence>
<evidence type="ECO:0000259" key="9">
    <source>
        <dbReference type="PROSITE" id="PS50263"/>
    </source>
</evidence>
<dbReference type="Pfam" id="PF20154">
    <property type="entry name" value="LNT_N"/>
    <property type="match status" value="1"/>
</dbReference>
<keyword evidence="7 8" id="KW-0012">Acyltransferase</keyword>
<feature type="domain" description="CN hydrolase" evidence="9">
    <location>
        <begin position="225"/>
        <end position="475"/>
    </location>
</feature>
<feature type="transmembrane region" description="Helical" evidence="8">
    <location>
        <begin position="166"/>
        <end position="187"/>
    </location>
</feature>
<dbReference type="GO" id="GO:0016410">
    <property type="term" value="F:N-acyltransferase activity"/>
    <property type="evidence" value="ECO:0007669"/>
    <property type="project" value="UniProtKB-UniRule"/>
</dbReference>
<name>A0A4Q9V1L0_9ACTO</name>
<dbReference type="UniPathway" id="UPA00666"/>
<evidence type="ECO:0000256" key="8">
    <source>
        <dbReference type="HAMAP-Rule" id="MF_01148"/>
    </source>
</evidence>
<accession>A0A4Q9V1L0</accession>
<dbReference type="Pfam" id="PF00795">
    <property type="entry name" value="CN_hydrolase"/>
    <property type="match status" value="1"/>
</dbReference>
<comment type="function">
    <text evidence="8">Catalyzes the phospholipid dependent N-acylation of the N-terminal cysteine of apolipoprotein, the last step in lipoprotein maturation.</text>
</comment>
<dbReference type="RefSeq" id="WP_131280069.1">
    <property type="nucleotide sequence ID" value="NZ_JBHSLR010000009.1"/>
</dbReference>
<dbReference type="PANTHER" id="PTHR38686">
    <property type="entry name" value="APOLIPOPROTEIN N-ACYLTRANSFERASE"/>
    <property type="match status" value="1"/>
</dbReference>
<dbReference type="Gene3D" id="3.60.110.10">
    <property type="entry name" value="Carbon-nitrogen hydrolase"/>
    <property type="match status" value="1"/>
</dbReference>
<dbReference type="PANTHER" id="PTHR38686:SF1">
    <property type="entry name" value="APOLIPOPROTEIN N-ACYLTRANSFERASE"/>
    <property type="match status" value="1"/>
</dbReference>
<keyword evidence="6 8" id="KW-0472">Membrane</keyword>
<comment type="similarity">
    <text evidence="8">Belongs to the CN hydrolase family. Apolipoprotein N-acyltransferase subfamily.</text>
</comment>
<evidence type="ECO:0000256" key="4">
    <source>
        <dbReference type="ARBA" id="ARBA00022692"/>
    </source>
</evidence>
<evidence type="ECO:0000256" key="5">
    <source>
        <dbReference type="ARBA" id="ARBA00022989"/>
    </source>
</evidence>
<dbReference type="InterPro" id="IPR045378">
    <property type="entry name" value="LNT_N"/>
</dbReference>
<protein>
    <recommendedName>
        <fullName evidence="8">Apolipoprotein N-acyltransferase</fullName>
        <shortName evidence="8">ALP N-acyltransferase</shortName>
        <ecNumber evidence="8">2.3.1.269</ecNumber>
    </recommendedName>
</protein>
<evidence type="ECO:0000256" key="1">
    <source>
        <dbReference type="ARBA" id="ARBA00004651"/>
    </source>
</evidence>
<feature type="transmembrane region" description="Helical" evidence="8">
    <location>
        <begin position="488"/>
        <end position="509"/>
    </location>
</feature>
<keyword evidence="11" id="KW-1185">Reference proteome</keyword>
<evidence type="ECO:0000313" key="10">
    <source>
        <dbReference type="EMBL" id="TBW22933.1"/>
    </source>
</evidence>
<dbReference type="InterPro" id="IPR004563">
    <property type="entry name" value="Apolipo_AcylTrfase"/>
</dbReference>
<evidence type="ECO:0000313" key="11">
    <source>
        <dbReference type="Proteomes" id="UP000293036"/>
    </source>
</evidence>
<keyword evidence="3 8" id="KW-0808">Transferase</keyword>
<gene>
    <name evidence="8 10" type="primary">lnt</name>
    <name evidence="10" type="ORF">EZJ44_03290</name>
</gene>
<comment type="catalytic activity">
    <reaction evidence="8">
        <text>N-terminal S-1,2-diacyl-sn-glyceryl-L-cysteinyl-[lipoprotein] + a glycerophospholipid = N-acyl-S-1,2-diacyl-sn-glyceryl-L-cysteinyl-[lipoprotein] + a 2-acyl-sn-glycero-3-phospholipid + H(+)</text>
        <dbReference type="Rhea" id="RHEA:48228"/>
        <dbReference type="Rhea" id="RHEA-COMP:14681"/>
        <dbReference type="Rhea" id="RHEA-COMP:14684"/>
        <dbReference type="ChEBI" id="CHEBI:15378"/>
        <dbReference type="ChEBI" id="CHEBI:136912"/>
        <dbReference type="ChEBI" id="CHEBI:140656"/>
        <dbReference type="ChEBI" id="CHEBI:140657"/>
        <dbReference type="ChEBI" id="CHEBI:140660"/>
        <dbReference type="EC" id="2.3.1.269"/>
    </reaction>
</comment>
<evidence type="ECO:0000256" key="7">
    <source>
        <dbReference type="ARBA" id="ARBA00023315"/>
    </source>
</evidence>
<keyword evidence="5 8" id="KW-1133">Transmembrane helix</keyword>
<comment type="subcellular location">
    <subcellularLocation>
        <location evidence="1 8">Cell membrane</location>
        <topology evidence="1 8">Multi-pass membrane protein</topology>
    </subcellularLocation>
</comment>
<dbReference type="AlphaFoldDB" id="A0A4Q9V1L0"/>
<dbReference type="EMBL" id="SJDT01000002">
    <property type="protein sequence ID" value="TBW22933.1"/>
    <property type="molecule type" value="Genomic_DNA"/>
</dbReference>
<feature type="transmembrane region" description="Helical" evidence="8">
    <location>
        <begin position="81"/>
        <end position="104"/>
    </location>
</feature>
<evidence type="ECO:0000256" key="2">
    <source>
        <dbReference type="ARBA" id="ARBA00022475"/>
    </source>
</evidence>
<comment type="caution">
    <text evidence="10">The sequence shown here is derived from an EMBL/GenBank/DDBJ whole genome shotgun (WGS) entry which is preliminary data.</text>
</comment>
<dbReference type="Proteomes" id="UP000293036">
    <property type="component" value="Unassembled WGS sequence"/>
</dbReference>
<dbReference type="GO" id="GO:0042158">
    <property type="term" value="P:lipoprotein biosynthetic process"/>
    <property type="evidence" value="ECO:0007669"/>
    <property type="project" value="UniProtKB-UniRule"/>
</dbReference>
<dbReference type="OrthoDB" id="9804277at2"/>
<dbReference type="GO" id="GO:0005886">
    <property type="term" value="C:plasma membrane"/>
    <property type="evidence" value="ECO:0007669"/>
    <property type="project" value="UniProtKB-SubCell"/>
</dbReference>
<keyword evidence="10" id="KW-0449">Lipoprotein</keyword>
<dbReference type="HAMAP" id="MF_01148">
    <property type="entry name" value="Lnt"/>
    <property type="match status" value="1"/>
</dbReference>
<comment type="pathway">
    <text evidence="8">Protein modification; lipoprotein biosynthesis (N-acyl transfer).</text>
</comment>